<sequence length="112" mass="13157">MSANASPHPSQLTQLKESIQANCWSRGEYSFMLLQLNILDSSWEDFLERGEESVALPTLVHEYVHYMQQFTTVWGFTNFFTYLDVVMQSFLNRPSSGEKLQLRPWLKVWYKG</sequence>
<organism evidence="1 2">
    <name type="scientific">Hymenobacter mucosus</name>
    <dbReference type="NCBI Taxonomy" id="1411120"/>
    <lineage>
        <taxon>Bacteria</taxon>
        <taxon>Pseudomonadati</taxon>
        <taxon>Bacteroidota</taxon>
        <taxon>Cytophagia</taxon>
        <taxon>Cytophagales</taxon>
        <taxon>Hymenobacteraceae</taxon>
        <taxon>Hymenobacter</taxon>
    </lineage>
</organism>
<keyword evidence="2" id="KW-1185">Reference proteome</keyword>
<gene>
    <name evidence="1" type="ORF">SAMN06269173_11572</name>
</gene>
<reference evidence="2" key="1">
    <citation type="submission" date="2017-06" db="EMBL/GenBank/DDBJ databases">
        <authorList>
            <person name="Varghese N."/>
            <person name="Submissions S."/>
        </authorList>
    </citation>
    <scope>NUCLEOTIDE SEQUENCE [LARGE SCALE GENOMIC DNA]</scope>
    <source>
        <strain evidence="2">DSM 28041</strain>
    </source>
</reference>
<dbReference type="EMBL" id="FZNS01000015">
    <property type="protein sequence ID" value="SNR99633.1"/>
    <property type="molecule type" value="Genomic_DNA"/>
</dbReference>
<evidence type="ECO:0000313" key="2">
    <source>
        <dbReference type="Proteomes" id="UP000198310"/>
    </source>
</evidence>
<evidence type="ECO:0000313" key="1">
    <source>
        <dbReference type="EMBL" id="SNR99633.1"/>
    </source>
</evidence>
<dbReference type="AlphaFoldDB" id="A0A239AXD7"/>
<protein>
    <submittedName>
        <fullName evidence="1">Uncharacterized protein</fullName>
    </submittedName>
</protein>
<proteinExistence type="predicted"/>
<dbReference type="RefSeq" id="WP_143437237.1">
    <property type="nucleotide sequence ID" value="NZ_FZNS01000015.1"/>
</dbReference>
<accession>A0A239AXD7</accession>
<name>A0A239AXD7_9BACT</name>
<dbReference type="Proteomes" id="UP000198310">
    <property type="component" value="Unassembled WGS sequence"/>
</dbReference>